<dbReference type="PANTHER" id="PTHR13190:SF1">
    <property type="entry name" value="AUTOPHAGY-RELATED 2, ISOFORM A"/>
    <property type="match status" value="1"/>
</dbReference>
<dbReference type="GO" id="GO:0043495">
    <property type="term" value="F:protein-membrane adaptor activity"/>
    <property type="evidence" value="ECO:0000318"/>
    <property type="project" value="GO_Central"/>
</dbReference>
<sequence>MVPFSLPSFAPSNLQHNLLSYLVRRFLGPLLKHGAQSLDHQLNTPNQPGTFNLKDVQLEPKALQDHLSGSLSPFTIQAVCVSELSLQINWPSWSFSLQGYVPDVKVTLKDIQLTLGLTEEHQANHQSSSHLLNSINLDENLATIANDFVSQEWTDSYEDQLEQDFPGAFTTGKTNQSSTSSIADQDQRGFFAGLVQKILAKFNFELNHLTVLLHHQDVQVLLSIDHIKSLDLTSDDDPHPSSSISREIRTSCPVIYLKPLSDQAQADPSPSPNSSSNQSFDSEHDMLMSQATVDLRRPAPLFVSVAETLDPIDQQQNSPENTPQSSQSIIKSENILAEFIGTSSTNASKSSPEPPISPEENSSEEEEGTKELLDPKNSLRFLFWLVNSISSNSAEESKPDSIKPDSTGLPSQDATPQSNIQRSQLNIQIHLPIVAVSIRLPHHLNALTRLISTIPLTSASSQANRPTPTSEATSSLAISVTLRLQELNCTLAFPTPYHQSTTGHEQLSSLSVQATVIKLGYQNTSSVRPGSDEKQPTSEVTIRVDQVQGRSEILHTPSSSPTRLHSAFLLAPARDDHPSPAVSISQTVETLQILFSSIWVNLDLEVVAILIPVFEAVQASFIANRPDWNESFGDEERGDPITDPHSHEQGESSRSKESQHKQTTTTVSIPSLYMDIKAPTHRAPSTSRRPSELVLGSVLKSVQMILTSERQIGGSVFEVALGFRVAKTKDARLHPALEPFLGIAHPTIPASLDQQHRFPGLRLTHILPPPSPLKFGHPPTLRKPSSLKLENVTIDLSKDQFDRLQYWIDDLGRWANDLFAPSSSSSSLLLDPPPPARPNHKLAKEAVSKPRQERQKTKDRNDNNGHKDQEEGGENVLGTLMVSKIALTIRLPSDNLDSTQRKQQKQQHQEQPLKLLIQLDSLSIIQSRLSVNKKGPFDSQIRLLIRACSASLLPSSQPPSSSTSSSATTAANANATAAAAAPGLSILYQSFPNLPRSSDVAAVSMIILTSQPQNNSRKNNGEDDQSEVKKMDVHLKVVHSTVRLGPCCVWTSQLARFLKAPVGVFEAVGPEYESRIKVDLEGCAIELVTPSSISPSTSSTSTATTTPTTATTTRTAALGGDELLDKAASPFILRILAPRARLVLHLDPTATLISPSLDASFLVQLAEAVPSDQVSFAPLIELNDLRISFVYSWDSNRPICRMTLNRGNLTVSFCADSADSLVEVLSKLSEISFQPKKPNPSVDQVKVSPSVQRVEDPIVASTMLRSAMRESSSASRTILIQKDEDLAEEDYPTDVAFLDQTRPASSHRHHHHHHHHPLVNQSAPAILRPLAGQGLNIIDDYLLKTPTASKVSRQPIETEVQVEHLDVLVRFYDGYDWNSTRQTIQQAQKTVRKRLQKIRQLLATGNPADARSMEEDLGPTTLFKSVQLGLDSSTRGLSTAQLLDAIDDQLEKEPAEPVGDEAESMTGSWQSLAAHPSKDLPHPRLVSVPSSKQRHLGRSAQPMLKIVLNGVQGHFRKYQETAPQADQNRKNDRSNNECRLSSLQLKTDALTIIDNIPTSTWKKFLTELRPGEGGLMRPTDAPMLRLKFLITPSAQDSRLKEAIIKLKISPLRLYVDQDAVDFLKTFFAFQKHSSSATGSSPPISSASDPPAPSPDGLFFQRVEILPIRIKLDYKPKRVNYMALKEGKTIELMNFFHFEGSDMVLRHATLTGISKASKIGEMLQEIWTPDVKANQLADVISGIAPVRSVVNLGTGIADLVLLPIEEMKKKDGRLSRGLQKGTSSFAKNTTLEMIKLGARLAIGTQVILEKAESMLGAKLTNDQLCGETIDHLHHLTTPNPNDHSLDHNTNSPHLLLQDHEHFSKYALQPSDFKSGAQSAYHHLRDNFRSTAQTILAVPLEVFNEGSGQAVVKAIPIAILHPMVGATGAISKTLLGLHNSLDPLGSTSHLLDKYKQQQHHPSSSSPSSSSNSHALHDPAGRHHHHSPSSS</sequence>
<evidence type="ECO:0000256" key="7">
    <source>
        <dbReference type="ARBA" id="ARBA00023006"/>
    </source>
</evidence>
<dbReference type="OrthoDB" id="18982at2759"/>
<feature type="compositionally biased region" description="Basic and acidic residues" evidence="13">
    <location>
        <begin position="842"/>
        <end position="870"/>
    </location>
</feature>
<keyword evidence="9" id="KW-0472">Membrane</keyword>
<evidence type="ECO:0000256" key="6">
    <source>
        <dbReference type="ARBA" id="ARBA00022824"/>
    </source>
</evidence>
<dbReference type="PANTHER" id="PTHR13190">
    <property type="entry name" value="AUTOPHAGY-RELATED 2, ISOFORM A"/>
    <property type="match status" value="1"/>
</dbReference>
<organism evidence="14 15">
    <name type="scientific">Puccinia graminis f. sp. tritici (strain CRL 75-36-700-3 / race SCCL)</name>
    <name type="common">Black stem rust fungus</name>
    <dbReference type="NCBI Taxonomy" id="418459"/>
    <lineage>
        <taxon>Eukaryota</taxon>
        <taxon>Fungi</taxon>
        <taxon>Dikarya</taxon>
        <taxon>Basidiomycota</taxon>
        <taxon>Pucciniomycotina</taxon>
        <taxon>Pucciniomycetes</taxon>
        <taxon>Pucciniales</taxon>
        <taxon>Pucciniaceae</taxon>
        <taxon>Puccinia</taxon>
    </lineage>
</organism>
<keyword evidence="7" id="KW-0072">Autophagy</keyword>
<evidence type="ECO:0000313" key="14">
    <source>
        <dbReference type="EMBL" id="EFP85310.2"/>
    </source>
</evidence>
<feature type="compositionally biased region" description="Basic residues" evidence="13">
    <location>
        <begin position="1979"/>
        <end position="1988"/>
    </location>
</feature>
<dbReference type="GO" id="GO:0061709">
    <property type="term" value="P:reticulophagy"/>
    <property type="evidence" value="ECO:0000318"/>
    <property type="project" value="GO_Central"/>
</dbReference>
<evidence type="ECO:0000256" key="11">
    <source>
        <dbReference type="ARBA" id="ARBA00024615"/>
    </source>
</evidence>
<dbReference type="GO" id="GO:0000425">
    <property type="term" value="P:pexophagy"/>
    <property type="evidence" value="ECO:0000318"/>
    <property type="project" value="GO_Central"/>
</dbReference>
<dbReference type="GO" id="GO:0034045">
    <property type="term" value="C:phagophore assembly site membrane"/>
    <property type="evidence" value="ECO:0007669"/>
    <property type="project" value="UniProtKB-SubCell"/>
</dbReference>
<dbReference type="GO" id="GO:0000045">
    <property type="term" value="P:autophagosome assembly"/>
    <property type="evidence" value="ECO:0000318"/>
    <property type="project" value="GO_Central"/>
</dbReference>
<dbReference type="HOGENOM" id="CLU_000795_0_0_1"/>
<evidence type="ECO:0000256" key="8">
    <source>
        <dbReference type="ARBA" id="ARBA00023055"/>
    </source>
</evidence>
<dbReference type="InterPro" id="IPR026849">
    <property type="entry name" value="ATG2"/>
</dbReference>
<dbReference type="GO" id="GO:0034727">
    <property type="term" value="P:piecemeal microautophagy of the nucleus"/>
    <property type="evidence" value="ECO:0000318"/>
    <property type="project" value="GO_Central"/>
</dbReference>
<feature type="compositionally biased region" description="Low complexity" evidence="13">
    <location>
        <begin position="1957"/>
        <end position="1971"/>
    </location>
</feature>
<comment type="catalytic activity">
    <reaction evidence="10">
        <text>a 1,2-diacyl-sn-glycero-3-phospho-L-serine(in) = a 1,2-diacyl-sn-glycero-3-phospho-L-serine(out)</text>
        <dbReference type="Rhea" id="RHEA:38663"/>
        <dbReference type="ChEBI" id="CHEBI:57262"/>
    </reaction>
</comment>
<evidence type="ECO:0000256" key="4">
    <source>
        <dbReference type="ARBA" id="ARBA00018070"/>
    </source>
</evidence>
<dbReference type="RefSeq" id="XP_003329729.2">
    <property type="nucleotide sequence ID" value="XM_003329681.2"/>
</dbReference>
<feature type="region of interest" description="Disordered" evidence="13">
    <location>
        <begin position="1951"/>
        <end position="1988"/>
    </location>
</feature>
<dbReference type="VEuPathDB" id="FungiDB:PGTG_11479"/>
<dbReference type="Proteomes" id="UP000008783">
    <property type="component" value="Unassembled WGS sequence"/>
</dbReference>
<evidence type="ECO:0000256" key="12">
    <source>
        <dbReference type="ARBA" id="ARBA00024631"/>
    </source>
</evidence>
<evidence type="ECO:0000256" key="3">
    <source>
        <dbReference type="ARBA" id="ARBA00009714"/>
    </source>
</evidence>
<feature type="compositionally biased region" description="Polar residues" evidence="13">
    <location>
        <begin position="408"/>
        <end position="419"/>
    </location>
</feature>
<feature type="region of interest" description="Disordered" evidence="13">
    <location>
        <begin position="627"/>
        <end position="665"/>
    </location>
</feature>
<gene>
    <name evidence="14" type="ORF">PGTG_11479</name>
</gene>
<feature type="region of interest" description="Disordered" evidence="13">
    <location>
        <begin position="1633"/>
        <end position="1652"/>
    </location>
</feature>
<comment type="catalytic activity">
    <reaction evidence="12">
        <text>a 1,2-diacyl-sn-glycero-3-phosphocholine(in) = a 1,2-diacyl-sn-glycero-3-phosphocholine(out)</text>
        <dbReference type="Rhea" id="RHEA:38571"/>
        <dbReference type="ChEBI" id="CHEBI:57643"/>
    </reaction>
</comment>
<dbReference type="Pfam" id="PF13329">
    <property type="entry name" value="ATG2_CAD"/>
    <property type="match status" value="2"/>
</dbReference>
<name>E3KLW1_PUCGT</name>
<comment type="subcellular location">
    <subcellularLocation>
        <location evidence="1">Endoplasmic reticulum membrane</location>
        <topology evidence="1">Peripheral membrane protein</topology>
    </subcellularLocation>
    <subcellularLocation>
        <location evidence="2">Preautophagosomal structure membrane</location>
        <topology evidence="2">Peripheral membrane protein</topology>
    </subcellularLocation>
</comment>
<dbReference type="GO" id="GO:0032266">
    <property type="term" value="F:phosphatidylinositol-3-phosphate binding"/>
    <property type="evidence" value="ECO:0000318"/>
    <property type="project" value="GO_Central"/>
</dbReference>
<dbReference type="GO" id="GO:0061723">
    <property type="term" value="P:glycophagy"/>
    <property type="evidence" value="ECO:0000318"/>
    <property type="project" value="GO_Central"/>
</dbReference>
<evidence type="ECO:0000256" key="5">
    <source>
        <dbReference type="ARBA" id="ARBA00022448"/>
    </source>
</evidence>
<dbReference type="STRING" id="418459.E3KLW1"/>
<evidence type="ECO:0000256" key="9">
    <source>
        <dbReference type="ARBA" id="ARBA00023136"/>
    </source>
</evidence>
<evidence type="ECO:0000256" key="10">
    <source>
        <dbReference type="ARBA" id="ARBA00024479"/>
    </source>
</evidence>
<keyword evidence="8" id="KW-0445">Lipid transport</keyword>
<dbReference type="GO" id="GO:0000422">
    <property type="term" value="P:autophagy of mitochondrion"/>
    <property type="evidence" value="ECO:0000318"/>
    <property type="project" value="GO_Central"/>
</dbReference>
<dbReference type="GO" id="GO:0000407">
    <property type="term" value="C:phagophore assembly site"/>
    <property type="evidence" value="ECO:0000318"/>
    <property type="project" value="GO_Central"/>
</dbReference>
<dbReference type="KEGG" id="pgr:PGTG_11479"/>
<comment type="similarity">
    <text evidence="3">Belongs to the ATG2 family.</text>
</comment>
<dbReference type="GO" id="GO:0061908">
    <property type="term" value="C:phagophore"/>
    <property type="evidence" value="ECO:0000318"/>
    <property type="project" value="GO_Central"/>
</dbReference>
<keyword evidence="15" id="KW-1185">Reference proteome</keyword>
<feature type="region of interest" description="Disordered" evidence="13">
    <location>
        <begin position="262"/>
        <end position="281"/>
    </location>
</feature>
<feature type="compositionally biased region" description="Low complexity" evidence="13">
    <location>
        <begin position="1633"/>
        <end position="1648"/>
    </location>
</feature>
<feature type="region of interest" description="Disordered" evidence="13">
    <location>
        <begin position="393"/>
        <end position="419"/>
    </location>
</feature>
<evidence type="ECO:0000313" key="15">
    <source>
        <dbReference type="Proteomes" id="UP000008783"/>
    </source>
</evidence>
<feature type="compositionally biased region" description="Low complexity" evidence="13">
    <location>
        <begin position="263"/>
        <end position="280"/>
    </location>
</feature>
<evidence type="ECO:0000256" key="2">
    <source>
        <dbReference type="ARBA" id="ARBA00004623"/>
    </source>
</evidence>
<evidence type="ECO:0000256" key="13">
    <source>
        <dbReference type="SAM" id="MobiDB-lite"/>
    </source>
</evidence>
<keyword evidence="5" id="KW-0813">Transport</keyword>
<reference key="1">
    <citation type="submission" date="2007-01" db="EMBL/GenBank/DDBJ databases">
        <title>The Genome Sequence of Puccinia graminis f. sp. tritici Strain CRL 75-36-700-3.</title>
        <authorList>
            <consortium name="The Broad Institute Genome Sequencing Platform"/>
            <person name="Birren B."/>
            <person name="Lander E."/>
            <person name="Galagan J."/>
            <person name="Nusbaum C."/>
            <person name="Devon K."/>
            <person name="Cuomo C."/>
            <person name="Jaffe D."/>
            <person name="Butler J."/>
            <person name="Alvarez P."/>
            <person name="Gnerre S."/>
            <person name="Grabherr M."/>
            <person name="Mauceli E."/>
            <person name="Brockman W."/>
            <person name="Young S."/>
            <person name="LaButti K."/>
            <person name="Sykes S."/>
            <person name="DeCaprio D."/>
            <person name="Crawford M."/>
            <person name="Koehrsen M."/>
            <person name="Engels R."/>
            <person name="Montgomery P."/>
            <person name="Pearson M."/>
            <person name="Howarth C."/>
            <person name="Larson L."/>
            <person name="White J."/>
            <person name="Zeng Q."/>
            <person name="Kodira C."/>
            <person name="Yandava C."/>
            <person name="Alvarado L."/>
            <person name="O'Leary S."/>
            <person name="Szabo L."/>
            <person name="Dean R."/>
            <person name="Schein J."/>
        </authorList>
    </citation>
    <scope>NUCLEOTIDE SEQUENCE</scope>
    <source>
        <strain>CRL 75-36-700-3</strain>
    </source>
</reference>
<keyword evidence="6" id="KW-0256">Endoplasmic reticulum</keyword>
<feature type="region of interest" description="Disordered" evidence="13">
    <location>
        <begin position="1454"/>
        <end position="1483"/>
    </location>
</feature>
<dbReference type="EMBL" id="DS178294">
    <property type="protein sequence ID" value="EFP85310.2"/>
    <property type="molecule type" value="Genomic_DNA"/>
</dbReference>
<comment type="catalytic activity">
    <reaction evidence="11">
        <text>a 1,2-diacyl-sn-glycero-3-phosphoethanolamine(in) = a 1,2-diacyl-sn-glycero-3-phosphoethanolamine(out)</text>
        <dbReference type="Rhea" id="RHEA:38895"/>
        <dbReference type="ChEBI" id="CHEBI:64612"/>
    </reaction>
</comment>
<feature type="compositionally biased region" description="Basic and acidic residues" evidence="13">
    <location>
        <begin position="634"/>
        <end position="660"/>
    </location>
</feature>
<dbReference type="GO" id="GO:0006869">
    <property type="term" value="P:lipid transport"/>
    <property type="evidence" value="ECO:0007669"/>
    <property type="project" value="UniProtKB-KW"/>
</dbReference>
<feature type="region of interest" description="Disordered" evidence="13">
    <location>
        <begin position="823"/>
        <end position="876"/>
    </location>
</feature>
<reference evidence="15" key="2">
    <citation type="journal article" date="2011" name="Proc. Natl. Acad. Sci. U.S.A.">
        <title>Obligate biotrophy features unraveled by the genomic analysis of rust fungi.</title>
        <authorList>
            <person name="Duplessis S."/>
            <person name="Cuomo C.A."/>
            <person name="Lin Y.-C."/>
            <person name="Aerts A."/>
            <person name="Tisserant E."/>
            <person name="Veneault-Fourrey C."/>
            <person name="Joly D.L."/>
            <person name="Hacquard S."/>
            <person name="Amselem J."/>
            <person name="Cantarel B.L."/>
            <person name="Chiu R."/>
            <person name="Coutinho P.M."/>
            <person name="Feau N."/>
            <person name="Field M."/>
            <person name="Frey P."/>
            <person name="Gelhaye E."/>
            <person name="Goldberg J."/>
            <person name="Grabherr M.G."/>
            <person name="Kodira C.D."/>
            <person name="Kohler A."/>
            <person name="Kuees U."/>
            <person name="Lindquist E.A."/>
            <person name="Lucas S.M."/>
            <person name="Mago R."/>
            <person name="Mauceli E."/>
            <person name="Morin E."/>
            <person name="Murat C."/>
            <person name="Pangilinan J.L."/>
            <person name="Park R."/>
            <person name="Pearson M."/>
            <person name="Quesneville H."/>
            <person name="Rouhier N."/>
            <person name="Sakthikumar S."/>
            <person name="Salamov A.A."/>
            <person name="Schmutz J."/>
            <person name="Selles B."/>
            <person name="Shapiro H."/>
            <person name="Tanguay P."/>
            <person name="Tuskan G.A."/>
            <person name="Henrissat B."/>
            <person name="Van de Peer Y."/>
            <person name="Rouze P."/>
            <person name="Ellis J.G."/>
            <person name="Dodds P.N."/>
            <person name="Schein J.E."/>
            <person name="Zhong S."/>
            <person name="Hamelin R.C."/>
            <person name="Grigoriev I.V."/>
            <person name="Szabo L.J."/>
            <person name="Martin F."/>
        </authorList>
    </citation>
    <scope>NUCLEOTIDE SEQUENCE [LARGE SCALE GENOMIC DNA]</scope>
    <source>
        <strain evidence="15">CRL 75-36-700-3 / race SCCL</strain>
    </source>
</reference>
<protein>
    <recommendedName>
        <fullName evidence="4">Autophagy-related protein 2</fullName>
    </recommendedName>
</protein>
<dbReference type="InParanoid" id="E3KLW1"/>
<proteinExistence type="inferred from homology"/>
<accession>E3KLW1</accession>
<dbReference type="GeneID" id="10543853"/>
<evidence type="ECO:0000256" key="1">
    <source>
        <dbReference type="ARBA" id="ARBA00004406"/>
    </source>
</evidence>
<feature type="region of interest" description="Disordered" evidence="13">
    <location>
        <begin position="343"/>
        <end position="372"/>
    </location>
</feature>
<dbReference type="GO" id="GO:0005789">
    <property type="term" value="C:endoplasmic reticulum membrane"/>
    <property type="evidence" value="ECO:0007669"/>
    <property type="project" value="UniProtKB-SubCell"/>
</dbReference>
<dbReference type="eggNOG" id="KOG2993">
    <property type="taxonomic scope" value="Eukaryota"/>
</dbReference>